<dbReference type="PANTHER" id="PTHR21174:SF0">
    <property type="entry name" value="HD PHOSPHOHYDROLASE FAMILY PROTEIN-RELATED"/>
    <property type="match status" value="1"/>
</dbReference>
<evidence type="ECO:0000313" key="3">
    <source>
        <dbReference type="Proteomes" id="UP000829069"/>
    </source>
</evidence>
<evidence type="ECO:0000259" key="1">
    <source>
        <dbReference type="Pfam" id="PF13223"/>
    </source>
</evidence>
<gene>
    <name evidence="2" type="ORF">MNQ99_15805</name>
</gene>
<dbReference type="InterPro" id="IPR009218">
    <property type="entry name" value="HD_phosphohydro"/>
</dbReference>
<reference evidence="2 3" key="1">
    <citation type="submission" date="2022-03" db="EMBL/GenBank/DDBJ databases">
        <title>Isotopic signatures of nitrous oxide derived from detoxification processes.</title>
        <authorList>
            <person name="Behrendt U."/>
            <person name="Buchen C."/>
            <person name="Well R."/>
            <person name="Ulrich A."/>
            <person name="Rohe L."/>
            <person name="Kolb S."/>
            <person name="Schloter M."/>
            <person name="Horn M.A."/>
            <person name="Augustin J."/>
        </authorList>
    </citation>
    <scope>NUCLEOTIDE SEQUENCE [LARGE SCALE GENOMIC DNA]</scope>
    <source>
        <strain evidence="2 3">S4-C24</strain>
    </source>
</reference>
<evidence type="ECO:0000313" key="2">
    <source>
        <dbReference type="EMBL" id="UNK45380.1"/>
    </source>
</evidence>
<dbReference type="EMBL" id="CP093326">
    <property type="protein sequence ID" value="UNK45380.1"/>
    <property type="molecule type" value="Genomic_DNA"/>
</dbReference>
<protein>
    <submittedName>
        <fullName evidence="2">DUF4031 domain-containing protein</fullName>
    </submittedName>
</protein>
<keyword evidence="3" id="KW-1185">Reference proteome</keyword>
<dbReference type="Gene3D" id="1.10.3210.10">
    <property type="entry name" value="Hypothetical protein af1432"/>
    <property type="match status" value="1"/>
</dbReference>
<dbReference type="InterPro" id="IPR025109">
    <property type="entry name" value="DUF4031"/>
</dbReference>
<sequence>MAILIDPPLWPAHGTHFSHLVSDSSLAELHRFAAAAGIRERAFDRDHYDVPVSRYRELVELGAVEVSAGELTRRLQASGLRVPARQRPEKLRRVLLGRWNELLPGQENLGRGLLERWAEPHRHYHGPGHLLAVLEALGQLAPSVDSGRRPRAVWLAAWFHDAVYNGRAGQDEQESADLAAASLPPAGIGPDETAEVVRLVLLTAEHSPGPQDESGALLCDADLAVLGGAPAEYRSYVRNVRQDYAHVADADFAAGRTAVVRRLLELDPLYRTPAAREKWLERAKRNLSAELDAWQLEGPDWLRADRG</sequence>
<dbReference type="Proteomes" id="UP000829069">
    <property type="component" value="Chromosome"/>
</dbReference>
<proteinExistence type="predicted"/>
<dbReference type="Pfam" id="PF13223">
    <property type="entry name" value="DUF4031"/>
    <property type="match status" value="1"/>
</dbReference>
<dbReference type="SUPFAM" id="SSF109604">
    <property type="entry name" value="HD-domain/PDEase-like"/>
    <property type="match status" value="1"/>
</dbReference>
<dbReference type="PANTHER" id="PTHR21174">
    <property type="match status" value="1"/>
</dbReference>
<feature type="domain" description="DUF4031" evidence="1">
    <location>
        <begin position="3"/>
        <end position="77"/>
    </location>
</feature>
<dbReference type="RefSeq" id="WP_241913609.1">
    <property type="nucleotide sequence ID" value="NZ_CP093326.1"/>
</dbReference>
<organism evidence="2 3">
    <name type="scientific">Arthrobacter sulfonylureivorans</name>
    <dbReference type="NCBI Taxonomy" id="2486855"/>
    <lineage>
        <taxon>Bacteria</taxon>
        <taxon>Bacillati</taxon>
        <taxon>Actinomycetota</taxon>
        <taxon>Actinomycetes</taxon>
        <taxon>Micrococcales</taxon>
        <taxon>Micrococcaceae</taxon>
        <taxon>Arthrobacter</taxon>
    </lineage>
</organism>
<accession>A0ABY3W811</accession>
<name>A0ABY3W811_9MICC</name>